<protein>
    <submittedName>
        <fullName evidence="2">Uncharacterized protein</fullName>
    </submittedName>
</protein>
<organism evidence="2 3">
    <name type="scientific">Pleurodeles waltl</name>
    <name type="common">Iberian ribbed newt</name>
    <dbReference type="NCBI Taxonomy" id="8319"/>
    <lineage>
        <taxon>Eukaryota</taxon>
        <taxon>Metazoa</taxon>
        <taxon>Chordata</taxon>
        <taxon>Craniata</taxon>
        <taxon>Vertebrata</taxon>
        <taxon>Euteleostomi</taxon>
        <taxon>Amphibia</taxon>
        <taxon>Batrachia</taxon>
        <taxon>Caudata</taxon>
        <taxon>Salamandroidea</taxon>
        <taxon>Salamandridae</taxon>
        <taxon>Pleurodelinae</taxon>
        <taxon>Pleurodeles</taxon>
    </lineage>
</organism>
<feature type="region of interest" description="Disordered" evidence="1">
    <location>
        <begin position="1"/>
        <end position="28"/>
    </location>
</feature>
<evidence type="ECO:0000313" key="3">
    <source>
        <dbReference type="Proteomes" id="UP001066276"/>
    </source>
</evidence>
<dbReference type="Proteomes" id="UP001066276">
    <property type="component" value="Chromosome 1_1"/>
</dbReference>
<reference evidence="2" key="1">
    <citation type="journal article" date="2022" name="bioRxiv">
        <title>Sequencing and chromosome-scale assembly of the giantPleurodeles waltlgenome.</title>
        <authorList>
            <person name="Brown T."/>
            <person name="Elewa A."/>
            <person name="Iarovenko S."/>
            <person name="Subramanian E."/>
            <person name="Araus A.J."/>
            <person name="Petzold A."/>
            <person name="Susuki M."/>
            <person name="Suzuki K.-i.T."/>
            <person name="Hayashi T."/>
            <person name="Toyoda A."/>
            <person name="Oliveira C."/>
            <person name="Osipova E."/>
            <person name="Leigh N.D."/>
            <person name="Simon A."/>
            <person name="Yun M.H."/>
        </authorList>
    </citation>
    <scope>NUCLEOTIDE SEQUENCE</scope>
    <source>
        <strain evidence="2">20211129_DDA</strain>
        <tissue evidence="2">Liver</tissue>
    </source>
</reference>
<evidence type="ECO:0000256" key="1">
    <source>
        <dbReference type="SAM" id="MobiDB-lite"/>
    </source>
</evidence>
<keyword evidence="3" id="KW-1185">Reference proteome</keyword>
<sequence>MEPPGPGSVLRNADAAASVSKNEGDLGHRDARVEPQSLSPVCCVSEQGSRTSVRPMNRDAGCLGIDFVQNDNGSGKLHNFCFAI</sequence>
<dbReference type="AlphaFoldDB" id="A0AAV7WKZ8"/>
<accession>A0AAV7WKZ8</accession>
<dbReference type="EMBL" id="JANPWB010000001">
    <property type="protein sequence ID" value="KAJ1213958.1"/>
    <property type="molecule type" value="Genomic_DNA"/>
</dbReference>
<gene>
    <name evidence="2" type="ORF">NDU88_001587</name>
</gene>
<proteinExistence type="predicted"/>
<comment type="caution">
    <text evidence="2">The sequence shown here is derived from an EMBL/GenBank/DDBJ whole genome shotgun (WGS) entry which is preliminary data.</text>
</comment>
<name>A0AAV7WKZ8_PLEWA</name>
<evidence type="ECO:0000313" key="2">
    <source>
        <dbReference type="EMBL" id="KAJ1213958.1"/>
    </source>
</evidence>